<keyword evidence="3" id="KW-1185">Reference proteome</keyword>
<evidence type="ECO:0000313" key="3">
    <source>
        <dbReference type="Proteomes" id="UP000309872"/>
    </source>
</evidence>
<dbReference type="AlphaFoldDB" id="A0A4V5LX80"/>
<dbReference type="InterPro" id="IPR013785">
    <property type="entry name" value="Aldolase_TIM"/>
</dbReference>
<dbReference type="EMBL" id="SUKA01000009">
    <property type="protein sequence ID" value="TJY61469.1"/>
    <property type="molecule type" value="Genomic_DNA"/>
</dbReference>
<reference evidence="2 3" key="1">
    <citation type="submission" date="2019-04" db="EMBL/GenBank/DDBJ databases">
        <title>Sphingobacterium olei sp. nov., isolated from oil-contaminated soil.</title>
        <authorList>
            <person name="Liu B."/>
        </authorList>
    </citation>
    <scope>NUCLEOTIDE SEQUENCE [LARGE SCALE GENOMIC DNA]</scope>
    <source>
        <strain evidence="2 3">Y3L14</strain>
    </source>
</reference>
<dbReference type="Gene3D" id="3.20.20.70">
    <property type="entry name" value="Aldolase class I"/>
    <property type="match status" value="1"/>
</dbReference>
<dbReference type="SMART" id="SM01130">
    <property type="entry name" value="DHDPS"/>
    <property type="match status" value="1"/>
</dbReference>
<keyword evidence="1" id="KW-0456">Lyase</keyword>
<dbReference type="OrthoDB" id="9770698at2"/>
<dbReference type="GO" id="GO:0008840">
    <property type="term" value="F:4-hydroxy-tetrahydrodipicolinate synthase activity"/>
    <property type="evidence" value="ECO:0007669"/>
    <property type="project" value="TreeGrafter"/>
</dbReference>
<organism evidence="2 3">
    <name type="scientific">Sphingobacterium alkalisoli</name>
    <dbReference type="NCBI Taxonomy" id="1874115"/>
    <lineage>
        <taxon>Bacteria</taxon>
        <taxon>Pseudomonadati</taxon>
        <taxon>Bacteroidota</taxon>
        <taxon>Sphingobacteriia</taxon>
        <taxon>Sphingobacteriales</taxon>
        <taxon>Sphingobacteriaceae</taxon>
        <taxon>Sphingobacterium</taxon>
    </lineage>
</organism>
<proteinExistence type="predicted"/>
<protein>
    <submittedName>
        <fullName evidence="2">Dihydrodipicolinate synthase family protein</fullName>
    </submittedName>
</protein>
<dbReference type="SUPFAM" id="SSF51569">
    <property type="entry name" value="Aldolase"/>
    <property type="match status" value="1"/>
</dbReference>
<name>A0A4V5LX80_9SPHI</name>
<comment type="caution">
    <text evidence="2">The sequence shown here is derived from an EMBL/GenBank/DDBJ whole genome shotgun (WGS) entry which is preliminary data.</text>
</comment>
<dbReference type="PANTHER" id="PTHR12128">
    <property type="entry name" value="DIHYDRODIPICOLINATE SYNTHASE"/>
    <property type="match status" value="1"/>
</dbReference>
<dbReference type="RefSeq" id="WP_136822823.1">
    <property type="nucleotide sequence ID" value="NZ_BMJX01000009.1"/>
</dbReference>
<sequence length="356" mass="39999">MKTLSITLKEHLLNGTVIPAHPLALHEDRTVNEAHQRLLTNYYMASGAGGIAVAVHSTQFEIRDPKINLFETVLKWAAEEVEKADLERPFVKVAGICGPTEQAINEAKTANKYGYDIGLLSMGGLQGWTEEQVLDRVKAVAQEIPVFGFYLQPSVGGRVFTYGFWQKFVEIENVVAIKCASFNRYQTLDVMRALANSSRPDQIAMYTGNDDNIINDLMSAYVFPVGNKNISIDFKGGLLGHWAVWTHKAVELLEEIKQYKKTPSPEQADRLLSKAIHVTDTNAAFFDPAHNFHGCIPGIHEVLRRQGLLKGIWCLNPKETLSPGQSQEIDRVYKNYPTLNDDQFVKEFLTNYKKTL</sequence>
<dbReference type="PANTHER" id="PTHR12128:SF51">
    <property type="entry name" value="BLL4205 PROTEIN"/>
    <property type="match status" value="1"/>
</dbReference>
<accession>A0A4V5LX80</accession>
<gene>
    <name evidence="2" type="ORF">FAZ19_21460</name>
</gene>
<dbReference type="Proteomes" id="UP000309872">
    <property type="component" value="Unassembled WGS sequence"/>
</dbReference>
<dbReference type="Pfam" id="PF00701">
    <property type="entry name" value="DHDPS"/>
    <property type="match status" value="1"/>
</dbReference>
<evidence type="ECO:0000256" key="1">
    <source>
        <dbReference type="ARBA" id="ARBA00023239"/>
    </source>
</evidence>
<evidence type="ECO:0000313" key="2">
    <source>
        <dbReference type="EMBL" id="TJY61469.1"/>
    </source>
</evidence>
<dbReference type="InterPro" id="IPR002220">
    <property type="entry name" value="DapA-like"/>
</dbReference>